<evidence type="ECO:0000256" key="1">
    <source>
        <dbReference type="ARBA" id="ARBA00004141"/>
    </source>
</evidence>
<reference evidence="8 9" key="1">
    <citation type="journal article" date="2018" name="Nat. Ecol. Evol.">
        <title>Genomic signatures of mitonuclear coevolution across populations of Tigriopus californicus.</title>
        <authorList>
            <person name="Barreto F.S."/>
            <person name="Watson E.T."/>
            <person name="Lima T.G."/>
            <person name="Willett C.S."/>
            <person name="Edmands S."/>
            <person name="Li W."/>
            <person name="Burton R.S."/>
        </authorList>
    </citation>
    <scope>NUCLEOTIDE SEQUENCE [LARGE SCALE GENOMIC DNA]</scope>
    <source>
        <strain evidence="8 9">San Diego</strain>
    </source>
</reference>
<feature type="compositionally biased region" description="Polar residues" evidence="6">
    <location>
        <begin position="269"/>
        <end position="292"/>
    </location>
</feature>
<evidence type="ECO:0000256" key="4">
    <source>
        <dbReference type="ARBA" id="ARBA00022989"/>
    </source>
</evidence>
<organism evidence="8 9">
    <name type="scientific">Tigriopus californicus</name>
    <name type="common">Marine copepod</name>
    <dbReference type="NCBI Taxonomy" id="6832"/>
    <lineage>
        <taxon>Eukaryota</taxon>
        <taxon>Metazoa</taxon>
        <taxon>Ecdysozoa</taxon>
        <taxon>Arthropoda</taxon>
        <taxon>Crustacea</taxon>
        <taxon>Multicrustacea</taxon>
        <taxon>Hexanauplia</taxon>
        <taxon>Copepoda</taxon>
        <taxon>Harpacticoida</taxon>
        <taxon>Harpacticidae</taxon>
        <taxon>Tigriopus</taxon>
    </lineage>
</organism>
<feature type="transmembrane region" description="Helical" evidence="7">
    <location>
        <begin position="221"/>
        <end position="244"/>
    </location>
</feature>
<evidence type="ECO:0000313" key="9">
    <source>
        <dbReference type="Proteomes" id="UP000318571"/>
    </source>
</evidence>
<feature type="transmembrane region" description="Helical" evidence="7">
    <location>
        <begin position="65"/>
        <end position="83"/>
    </location>
</feature>
<comment type="similarity">
    <text evidence="2">Belongs to the TMEM45 family.</text>
</comment>
<feature type="transmembrane region" description="Helical" evidence="7">
    <location>
        <begin position="7"/>
        <end position="27"/>
    </location>
</feature>
<evidence type="ECO:0008006" key="10">
    <source>
        <dbReference type="Google" id="ProtNLM"/>
    </source>
</evidence>
<feature type="transmembrane region" description="Helical" evidence="7">
    <location>
        <begin position="156"/>
        <end position="177"/>
    </location>
</feature>
<protein>
    <recommendedName>
        <fullName evidence="10">Transmembrane protein 45B</fullName>
    </recommendedName>
</protein>
<proteinExistence type="inferred from homology"/>
<dbReference type="InterPro" id="IPR006904">
    <property type="entry name" value="DUF716"/>
</dbReference>
<sequence>MHHFVGYILPGVIFSILGLRWASQLIWEWTQQVIVSEFQILGLPVPPKRKGSCCRAAFSLPWEGIVKLILTGLGIMVSVIAAAPQQQDSEYVTNIRYATIYLFFALSGLVDILVYYCGYSILPEGIQSMSLSLSFIVEGVLYAMRLRFERYLEQQIHVLLILAIFACSVSCVLEVLYDNRLVKFSRAYLCILQGTWLIHGGCIMQGRGSSPAQTYPDSLEWVSILFSWHVAGNFILFVGSLLLAKQVALSESFDCLGCLAPANILSNTSTPRSNSFNSPATVQTNASPSPTSGAHLKRPQTNGLVPPYSYMQTKQLPPPPATNGPDLEAGQHHRYNYPHQFQPVEEMSRASSATQKELESYQPQGINHPQDLAGFHPRDGASMASRPMIVEAIPRDNVMISEEYRSLAREANHQASFKGKESSLI</sequence>
<accession>A0A553PL21</accession>
<dbReference type="Proteomes" id="UP000318571">
    <property type="component" value="Chromosome 11"/>
</dbReference>
<gene>
    <name evidence="8" type="ORF">TCAL_07185</name>
</gene>
<dbReference type="InterPro" id="IPR042127">
    <property type="entry name" value="TMEM45"/>
</dbReference>
<dbReference type="OMA" id="CGYSILP"/>
<comment type="subcellular location">
    <subcellularLocation>
        <location evidence="1">Membrane</location>
        <topology evidence="1">Multi-pass membrane protein</topology>
    </subcellularLocation>
</comment>
<keyword evidence="5 7" id="KW-0472">Membrane</keyword>
<comment type="caution">
    <text evidence="8">The sequence shown here is derived from an EMBL/GenBank/DDBJ whole genome shotgun (WGS) entry which is preliminary data.</text>
</comment>
<dbReference type="PANTHER" id="PTHR16007:SF15">
    <property type="entry name" value="TRANSMEMBRANE PROTEIN 45B"/>
    <property type="match status" value="1"/>
</dbReference>
<dbReference type="EMBL" id="VCGU01000003">
    <property type="protein sequence ID" value="TRY78387.1"/>
    <property type="molecule type" value="Genomic_DNA"/>
</dbReference>
<dbReference type="AlphaFoldDB" id="A0A553PL21"/>
<keyword evidence="3 7" id="KW-0812">Transmembrane</keyword>
<keyword evidence="4 7" id="KW-1133">Transmembrane helix</keyword>
<dbReference type="GO" id="GO:0016020">
    <property type="term" value="C:membrane"/>
    <property type="evidence" value="ECO:0007669"/>
    <property type="project" value="UniProtKB-SubCell"/>
</dbReference>
<evidence type="ECO:0000256" key="7">
    <source>
        <dbReference type="SAM" id="Phobius"/>
    </source>
</evidence>
<evidence type="ECO:0000256" key="5">
    <source>
        <dbReference type="ARBA" id="ARBA00023136"/>
    </source>
</evidence>
<dbReference type="Pfam" id="PF04819">
    <property type="entry name" value="DUF716"/>
    <property type="match status" value="1"/>
</dbReference>
<name>A0A553PL21_TIGCA</name>
<feature type="transmembrane region" description="Helical" evidence="7">
    <location>
        <begin position="128"/>
        <end position="144"/>
    </location>
</feature>
<feature type="region of interest" description="Disordered" evidence="6">
    <location>
        <begin position="269"/>
        <end position="332"/>
    </location>
</feature>
<evidence type="ECO:0000256" key="2">
    <source>
        <dbReference type="ARBA" id="ARBA00006948"/>
    </source>
</evidence>
<evidence type="ECO:0000313" key="8">
    <source>
        <dbReference type="EMBL" id="TRY78387.1"/>
    </source>
</evidence>
<keyword evidence="9" id="KW-1185">Reference proteome</keyword>
<feature type="transmembrane region" description="Helical" evidence="7">
    <location>
        <begin position="95"/>
        <end position="116"/>
    </location>
</feature>
<dbReference type="PANTHER" id="PTHR16007">
    <property type="entry name" value="EPIDIDYMAL MEMBRANE PROTEIN E9-RELATED"/>
    <property type="match status" value="1"/>
</dbReference>
<evidence type="ECO:0000256" key="6">
    <source>
        <dbReference type="SAM" id="MobiDB-lite"/>
    </source>
</evidence>
<evidence type="ECO:0000256" key="3">
    <source>
        <dbReference type="ARBA" id="ARBA00022692"/>
    </source>
</evidence>